<gene>
    <name evidence="4" type="ORF">SCF082_LOCUS11789</name>
</gene>
<dbReference type="InterPro" id="IPR024519">
    <property type="entry name" value="IAT_beta"/>
</dbReference>
<keyword evidence="2" id="KW-0472">Membrane</keyword>
<dbReference type="Gene3D" id="2.40.160.160">
    <property type="entry name" value="Inverse autotransporter, beta-domain"/>
    <property type="match status" value="1"/>
</dbReference>
<keyword evidence="2" id="KW-1133">Transmembrane helix</keyword>
<dbReference type="InterPro" id="IPR038177">
    <property type="entry name" value="IAT_beta_sf"/>
</dbReference>
<dbReference type="EMBL" id="CAXAMM010007044">
    <property type="protein sequence ID" value="CAK9013116.1"/>
    <property type="molecule type" value="Genomic_DNA"/>
</dbReference>
<comment type="caution">
    <text evidence="4">The sequence shown here is derived from an EMBL/GenBank/DDBJ whole genome shotgun (WGS) entry which is preliminary data.</text>
</comment>
<sequence>MRSAIAGEHMSGSDESLRYSETGSASRDRRQTVYRRLTAGGWSCLAALFVVGVFGAPAVANDVLFDAAGVDVEDIFDEAVDSYEVAPFVTRFSTSSVVGEDVGVDDSFSTIEWFMPLLGNLENEMLFGDARGIFRHDGTLGSNLGLGYRIFDPTYNRIFGVNAYWDHLQTKDSEFNQLGIGMEAIGPYLELRSNVYIPDVSDTEQPIANAFVGHQLLVNRNEIALTGVDAEIGASLPRLGELQARVFGGVYHYRQTNVDSTTGWRMRGELNYSEGLALQASVQDDSLFGTTWSIGGVIRYVTELLPPHPQGQKPMDDKFFRSAQSGWSSPINYRLGDPVHRLPNIAVTYGEGTVATDGAGTELQFLHVVNGGAGTGTFDDPYGSLSDALADADAGTAFIYTPYGGTFNEDITLVDGATVLSNGPVQSVTTQFGAQVLPGSGANPSLVGLPQIDGSVTMANDTMLAGFDVTEGIRAINVDGVTLVSNSVANPSGPAIRLAAVSGASISNSAITSAAGDGLQIIDASVDVATLSVAETDQDGISILNLGNDRMVTLSDLTLENIAGRGIAAQASLAGSLELTISGTNTITSTDTALEVIHSPLAMGDVILSLSNLTLASTSGAGINLDGSPLGGTLFVTEMAAINITEAGAGGFLTDRVTFDAEAGTAAIEQVVVDAITIGDVEETTLINGDGFSLIDPTGDLSVTTLTIGNDSGTGLLVDTKGGGTTFNFVLGADSEIVTTNGTAINIDPLSVDMSFKSVTSINSPGSGIILDTVDGELRIANTIVSGAKGMPVVIRNTLAPLVVDFGATKVVTGHGLAKWDNFDFSENNGSHVVVDFASLLISPK</sequence>
<evidence type="ECO:0000313" key="5">
    <source>
        <dbReference type="Proteomes" id="UP001642464"/>
    </source>
</evidence>
<keyword evidence="2" id="KW-0812">Transmembrane</keyword>
<accession>A0ABP0JFN1</accession>
<dbReference type="Pfam" id="PF11924">
    <property type="entry name" value="IAT_beta"/>
    <property type="match status" value="1"/>
</dbReference>
<protein>
    <submittedName>
        <fullName evidence="4">Invasin</fullName>
    </submittedName>
</protein>
<dbReference type="Proteomes" id="UP001642464">
    <property type="component" value="Unassembled WGS sequence"/>
</dbReference>
<feature type="domain" description="Inverse autotransporter beta-domain" evidence="3">
    <location>
        <begin position="104"/>
        <end position="248"/>
    </location>
</feature>
<evidence type="ECO:0000313" key="4">
    <source>
        <dbReference type="EMBL" id="CAK9013116.1"/>
    </source>
</evidence>
<feature type="region of interest" description="Disordered" evidence="1">
    <location>
        <begin position="1"/>
        <end position="23"/>
    </location>
</feature>
<name>A0ABP0JFN1_9DINO</name>
<proteinExistence type="predicted"/>
<organism evidence="4 5">
    <name type="scientific">Durusdinium trenchii</name>
    <dbReference type="NCBI Taxonomy" id="1381693"/>
    <lineage>
        <taxon>Eukaryota</taxon>
        <taxon>Sar</taxon>
        <taxon>Alveolata</taxon>
        <taxon>Dinophyceae</taxon>
        <taxon>Suessiales</taxon>
        <taxon>Symbiodiniaceae</taxon>
        <taxon>Durusdinium</taxon>
    </lineage>
</organism>
<dbReference type="InterPro" id="IPR011050">
    <property type="entry name" value="Pectin_lyase_fold/virulence"/>
</dbReference>
<evidence type="ECO:0000259" key="3">
    <source>
        <dbReference type="Pfam" id="PF11924"/>
    </source>
</evidence>
<feature type="transmembrane region" description="Helical" evidence="2">
    <location>
        <begin position="37"/>
        <end position="60"/>
    </location>
</feature>
<reference evidence="4 5" key="1">
    <citation type="submission" date="2024-02" db="EMBL/GenBank/DDBJ databases">
        <authorList>
            <person name="Chen Y."/>
            <person name="Shah S."/>
            <person name="Dougan E. K."/>
            <person name="Thang M."/>
            <person name="Chan C."/>
        </authorList>
    </citation>
    <scope>NUCLEOTIDE SEQUENCE [LARGE SCALE GENOMIC DNA]</scope>
</reference>
<evidence type="ECO:0000256" key="1">
    <source>
        <dbReference type="SAM" id="MobiDB-lite"/>
    </source>
</evidence>
<evidence type="ECO:0000256" key="2">
    <source>
        <dbReference type="SAM" id="Phobius"/>
    </source>
</evidence>
<dbReference type="SUPFAM" id="SSF51126">
    <property type="entry name" value="Pectin lyase-like"/>
    <property type="match status" value="1"/>
</dbReference>
<keyword evidence="5" id="KW-1185">Reference proteome</keyword>